<name>A0ABM8GVZ7_9MICO</name>
<organism evidence="1 2">
    <name type="scientific">Frondihabitans sucicola</name>
    <dbReference type="NCBI Taxonomy" id="1268041"/>
    <lineage>
        <taxon>Bacteria</taxon>
        <taxon>Bacillati</taxon>
        <taxon>Actinomycetota</taxon>
        <taxon>Actinomycetes</taxon>
        <taxon>Micrococcales</taxon>
        <taxon>Microbacteriaceae</taxon>
        <taxon>Frondihabitans</taxon>
    </lineage>
</organism>
<dbReference type="EMBL" id="AP027733">
    <property type="protein sequence ID" value="BDZ52661.1"/>
    <property type="molecule type" value="Genomic_DNA"/>
</dbReference>
<keyword evidence="2" id="KW-1185">Reference proteome</keyword>
<evidence type="ECO:0000313" key="2">
    <source>
        <dbReference type="Proteomes" id="UP001321486"/>
    </source>
</evidence>
<keyword evidence="1" id="KW-0614">Plasmid</keyword>
<dbReference type="Proteomes" id="UP001321486">
    <property type="component" value="Plasmid pNBRC108728a"/>
</dbReference>
<protein>
    <submittedName>
        <fullName evidence="1">Uncharacterized protein</fullName>
    </submittedName>
</protein>
<evidence type="ECO:0000313" key="1">
    <source>
        <dbReference type="EMBL" id="BDZ52661.1"/>
    </source>
</evidence>
<dbReference type="RefSeq" id="WP_286346944.1">
    <property type="nucleotide sequence ID" value="NZ_AP027733.1"/>
</dbReference>
<reference evidence="2" key="1">
    <citation type="journal article" date="2019" name="Int. J. Syst. Evol. Microbiol.">
        <title>The Global Catalogue of Microorganisms (GCM) 10K type strain sequencing project: providing services to taxonomists for standard genome sequencing and annotation.</title>
        <authorList>
            <consortium name="The Broad Institute Genomics Platform"/>
            <consortium name="The Broad Institute Genome Sequencing Center for Infectious Disease"/>
            <person name="Wu L."/>
            <person name="Ma J."/>
        </authorList>
    </citation>
    <scope>NUCLEOTIDE SEQUENCE [LARGE SCALE GENOMIC DNA]</scope>
    <source>
        <strain evidence="2">NBRC 108728</strain>
    </source>
</reference>
<sequence>MTITNTVIDIITYQKPPAGDAQFIWTDNPETADQHYRRICAEYPEYLVRQFRSGVEGDDSDLAQQTPTAIDDLIGFHLLADMPLGLFVRERPALIDGHRVMASTVSVTGAQWDAMERLTPQADGAANRLVRPLRADGNVSMLIVDSEVILDYLIRPDGTYTEMNARIDHDAWQGTHDLDADHATTTEPGA</sequence>
<proteinExistence type="predicted"/>
<geneLocation type="plasmid" evidence="1 2">
    <name>pNBRC108728a</name>
</geneLocation>
<gene>
    <name evidence="1" type="ORF">GCM10025867_49020</name>
</gene>
<accession>A0ABM8GVZ7</accession>